<protein>
    <submittedName>
        <fullName evidence="1">Uncharacterized protein</fullName>
    </submittedName>
</protein>
<gene>
    <name evidence="1" type="ORF">GWP43_05595</name>
</gene>
<accession>A0A6P1Y0E3</accession>
<name>A0A6P1Y0E3_9SPIR</name>
<evidence type="ECO:0000313" key="1">
    <source>
        <dbReference type="EMBL" id="QHX43004.1"/>
    </source>
</evidence>
<proteinExistence type="predicted"/>
<dbReference type="EMBL" id="CP048020">
    <property type="protein sequence ID" value="QHX43004.1"/>
    <property type="molecule type" value="Genomic_DNA"/>
</dbReference>
<organism evidence="1">
    <name type="scientific">Treponema vincentii</name>
    <dbReference type="NCBI Taxonomy" id="69710"/>
    <lineage>
        <taxon>Bacteria</taxon>
        <taxon>Pseudomonadati</taxon>
        <taxon>Spirochaetota</taxon>
        <taxon>Spirochaetia</taxon>
        <taxon>Spirochaetales</taxon>
        <taxon>Treponemataceae</taxon>
        <taxon>Treponema</taxon>
    </lineage>
</organism>
<reference evidence="1" key="1">
    <citation type="submission" date="2020-01" db="EMBL/GenBank/DDBJ databases">
        <title>Complete genome sequence of a human oral phylogroup 1 Treponema sp. strain ATCC 700766, originally isolated from periodontitis dental plaque.</title>
        <authorList>
            <person name="Chan Y."/>
            <person name="Huo Y.-B."/>
            <person name="Yu X.-L."/>
            <person name="Zeng H."/>
            <person name="Leung W.-K."/>
            <person name="Watt R.M."/>
        </authorList>
    </citation>
    <scope>NUCLEOTIDE SEQUENCE [LARGE SCALE GENOMIC DNA]</scope>
    <source>
        <strain evidence="1">OMZ 804</strain>
    </source>
</reference>
<dbReference type="KEGG" id="trz:GWP43_05595"/>
<dbReference type="AlphaFoldDB" id="A0A6P1Y0E3"/>
<dbReference type="RefSeq" id="WP_162663340.1">
    <property type="nucleotide sequence ID" value="NZ_CP048020.1"/>
</dbReference>
<sequence>MSETVDWEEKRYRDIFDDETRLLVRRRAADASCSIEDIQGILDSLYVLDGNNATGRSSVQQIALSATIAAYEAFIHQWQKELTV</sequence>
<dbReference type="Proteomes" id="UP000464374">
    <property type="component" value="Chromosome"/>
</dbReference>